<dbReference type="Gene3D" id="3.80.10.10">
    <property type="entry name" value="Ribonuclease Inhibitor"/>
    <property type="match status" value="1"/>
</dbReference>
<accession>A0ABR2FY06</accession>
<organism evidence="1 2">
    <name type="scientific">Hibiscus sabdariffa</name>
    <name type="common">roselle</name>
    <dbReference type="NCBI Taxonomy" id="183260"/>
    <lineage>
        <taxon>Eukaryota</taxon>
        <taxon>Viridiplantae</taxon>
        <taxon>Streptophyta</taxon>
        <taxon>Embryophyta</taxon>
        <taxon>Tracheophyta</taxon>
        <taxon>Spermatophyta</taxon>
        <taxon>Magnoliopsida</taxon>
        <taxon>eudicotyledons</taxon>
        <taxon>Gunneridae</taxon>
        <taxon>Pentapetalae</taxon>
        <taxon>rosids</taxon>
        <taxon>malvids</taxon>
        <taxon>Malvales</taxon>
        <taxon>Malvaceae</taxon>
        <taxon>Malvoideae</taxon>
        <taxon>Hibiscus</taxon>
    </lineage>
</organism>
<evidence type="ECO:0000313" key="2">
    <source>
        <dbReference type="Proteomes" id="UP001472677"/>
    </source>
</evidence>
<dbReference type="Proteomes" id="UP001472677">
    <property type="component" value="Unassembled WGS sequence"/>
</dbReference>
<proteinExistence type="predicted"/>
<evidence type="ECO:0008006" key="3">
    <source>
        <dbReference type="Google" id="ProtNLM"/>
    </source>
</evidence>
<keyword evidence="2" id="KW-1185">Reference proteome</keyword>
<gene>
    <name evidence="1" type="ORF">V6N12_023503</name>
</gene>
<sequence>MHDVIRNKALSIECGPRSYVKAGLQLKELPDEREWTTGNFDKVLDLSYTNILNLPDSISNLGNLNSLVLRRCHKLRYLPSLAELKALKKLDLYQTAISEIPPQMEMLEKLAYLGLQSEGLKELPTGTLPIHIF</sequence>
<dbReference type="PANTHER" id="PTHR47186:SF20">
    <property type="entry name" value="DISEASE RESISTANCE PROTEIN RPS5-LIKE"/>
    <property type="match status" value="1"/>
</dbReference>
<dbReference type="EMBL" id="JBBPBM010000004">
    <property type="protein sequence ID" value="KAK8589097.1"/>
    <property type="molecule type" value="Genomic_DNA"/>
</dbReference>
<dbReference type="SUPFAM" id="SSF52058">
    <property type="entry name" value="L domain-like"/>
    <property type="match status" value="1"/>
</dbReference>
<dbReference type="PANTHER" id="PTHR47186">
    <property type="entry name" value="LEUCINE-RICH REPEAT-CONTAINING PROTEIN 57"/>
    <property type="match status" value="1"/>
</dbReference>
<evidence type="ECO:0000313" key="1">
    <source>
        <dbReference type="EMBL" id="KAK8589097.1"/>
    </source>
</evidence>
<dbReference type="InterPro" id="IPR032675">
    <property type="entry name" value="LRR_dom_sf"/>
</dbReference>
<protein>
    <recommendedName>
        <fullName evidence="3">Disease resistance protein</fullName>
    </recommendedName>
</protein>
<reference evidence="1 2" key="1">
    <citation type="journal article" date="2024" name="G3 (Bethesda)">
        <title>Genome assembly of Hibiscus sabdariffa L. provides insights into metabolisms of medicinal natural products.</title>
        <authorList>
            <person name="Kim T."/>
        </authorList>
    </citation>
    <scope>NUCLEOTIDE SEQUENCE [LARGE SCALE GENOMIC DNA]</scope>
    <source>
        <strain evidence="1">TK-2024</strain>
        <tissue evidence="1">Old leaves</tissue>
    </source>
</reference>
<comment type="caution">
    <text evidence="1">The sequence shown here is derived from an EMBL/GenBank/DDBJ whole genome shotgun (WGS) entry which is preliminary data.</text>
</comment>
<name>A0ABR2FY06_9ROSI</name>